<evidence type="ECO:0000313" key="4">
    <source>
        <dbReference type="Proteomes" id="UP000824120"/>
    </source>
</evidence>
<evidence type="ECO:0000256" key="1">
    <source>
        <dbReference type="SAM" id="MobiDB-lite"/>
    </source>
</evidence>
<dbReference type="Pfam" id="PF20167">
    <property type="entry name" value="Transposase_32"/>
    <property type="match status" value="1"/>
</dbReference>
<keyword evidence="4" id="KW-1185">Reference proteome</keyword>
<dbReference type="InterPro" id="IPR046796">
    <property type="entry name" value="Transposase_32_dom"/>
</dbReference>
<gene>
    <name evidence="3" type="ORF">H5410_021508</name>
</gene>
<comment type="caution">
    <text evidence="3">The sequence shown here is derived from an EMBL/GenBank/DDBJ whole genome shotgun (WGS) entry which is preliminary data.</text>
</comment>
<dbReference type="EMBL" id="JACXVP010000004">
    <property type="protein sequence ID" value="KAG5610227.1"/>
    <property type="molecule type" value="Genomic_DNA"/>
</dbReference>
<evidence type="ECO:0000313" key="3">
    <source>
        <dbReference type="EMBL" id="KAG5610227.1"/>
    </source>
</evidence>
<feature type="compositionally biased region" description="Low complexity" evidence="1">
    <location>
        <begin position="155"/>
        <end position="174"/>
    </location>
</feature>
<dbReference type="AlphaFoldDB" id="A0A9J5ZB81"/>
<dbReference type="PANTHER" id="PTHR33180:SF31">
    <property type="entry name" value="POLYPROTEIN PROTEIN"/>
    <property type="match status" value="1"/>
</dbReference>
<feature type="domain" description="Putative plant transposon protein" evidence="2">
    <location>
        <begin position="6"/>
        <end position="101"/>
    </location>
</feature>
<organism evidence="3 4">
    <name type="scientific">Solanum commersonii</name>
    <name type="common">Commerson's wild potato</name>
    <name type="synonym">Commerson's nightshade</name>
    <dbReference type="NCBI Taxonomy" id="4109"/>
    <lineage>
        <taxon>Eukaryota</taxon>
        <taxon>Viridiplantae</taxon>
        <taxon>Streptophyta</taxon>
        <taxon>Embryophyta</taxon>
        <taxon>Tracheophyta</taxon>
        <taxon>Spermatophyta</taxon>
        <taxon>Magnoliopsida</taxon>
        <taxon>eudicotyledons</taxon>
        <taxon>Gunneridae</taxon>
        <taxon>Pentapetalae</taxon>
        <taxon>asterids</taxon>
        <taxon>lamiids</taxon>
        <taxon>Solanales</taxon>
        <taxon>Solanaceae</taxon>
        <taxon>Solanoideae</taxon>
        <taxon>Solaneae</taxon>
        <taxon>Solanum</taxon>
    </lineage>
</organism>
<evidence type="ECO:0000259" key="2">
    <source>
        <dbReference type="Pfam" id="PF20167"/>
    </source>
</evidence>
<feature type="region of interest" description="Disordered" evidence="1">
    <location>
        <begin position="148"/>
        <end position="184"/>
    </location>
</feature>
<reference evidence="3 4" key="1">
    <citation type="submission" date="2020-09" db="EMBL/GenBank/DDBJ databases">
        <title>De no assembly of potato wild relative species, Solanum commersonii.</title>
        <authorList>
            <person name="Cho K."/>
        </authorList>
    </citation>
    <scope>NUCLEOTIDE SEQUENCE [LARGE SCALE GENOMIC DNA]</scope>
    <source>
        <strain evidence="3">LZ3.2</strain>
        <tissue evidence="3">Leaf</tissue>
    </source>
</reference>
<accession>A0A9J5ZB81</accession>
<dbReference type="Proteomes" id="UP000824120">
    <property type="component" value="Chromosome 4"/>
</dbReference>
<proteinExistence type="predicted"/>
<name>A0A9J5ZB81_SOLCO</name>
<sequence>MSCLKSHNFQLFTKPRGPYIPNWVWEFYIAYGALVPHRKKQTTSFKLVDYVVVRGKKVKCDSEAINVVLECPDDIDDDYEHMIWTTTLEHMKKWLAPLISDGDVPEVQIATDFPPLFGRVLEGWSREEEGSPVDSSLVVDTNTLPAEAHLPTLAPGPSGTSSVVPSNTPSSSAAPLPPKSGAVATTSRSLLTQATLLRMGLLAHSIDRRATKLEASILSMIQKTLADAVTPLSATIDALAIRMAVFERVQGATEEVTSLKAAIIALRRDMD</sequence>
<dbReference type="PANTHER" id="PTHR33180">
    <property type="entry name" value="PHOTOSYSTEM II CP43 REACTION CENTER PROTEIN"/>
    <property type="match status" value="1"/>
</dbReference>
<protein>
    <recommendedName>
        <fullName evidence="2">Putative plant transposon protein domain-containing protein</fullName>
    </recommendedName>
</protein>